<dbReference type="EMBL" id="WIQZ01000153">
    <property type="protein sequence ID" value="KAF3120387.1"/>
    <property type="molecule type" value="Genomic_DNA"/>
</dbReference>
<feature type="chain" id="PRO_5028876002" evidence="1">
    <location>
        <begin position="26"/>
        <end position="395"/>
    </location>
</feature>
<protein>
    <submittedName>
        <fullName evidence="2">Uncharacterized protein</fullName>
    </submittedName>
</protein>
<sequence>MPVRGLQRLKASLWSFFVMFMDSLAQDLLESSETWPFVIYIRPIDPRDKKIMDMDDVYLLCQFASFDARRSTVEICDYNDFKAPKIQLFDRRSQKCVTRTLPVTSIFWKWGTIDYRGSLWPVLEPFFFYKLKLYVSVPVPEYLKGGDSSKTNRQTAVQMTNKIEDAGLFLGMPPYPSSSETEADRLLSLQLWFEMDTDVINPQIGTPSFRMKDYPEQDFFVCKKENDPNRMRLYIGNPIGSLIAEREFRELEGTADPSQIFDDRALEESSFFTSLYDQTETEVEREFRMYGGMSCQGVSFIRGYLPWNATGMDIKGDMESTDLYKYRKYEPSMRQRLEEGSVPPIGERGEMVVGPNTMARLKNIPRKRDETSLDAWMQLFRTGSREAKQKKGTRR</sequence>
<evidence type="ECO:0000256" key="1">
    <source>
        <dbReference type="SAM" id="SignalP"/>
    </source>
</evidence>
<organism evidence="2 3">
    <name type="scientific">Orbilia oligospora</name>
    <name type="common">Nematode-trapping fungus</name>
    <name type="synonym">Arthrobotrys oligospora</name>
    <dbReference type="NCBI Taxonomy" id="2813651"/>
    <lineage>
        <taxon>Eukaryota</taxon>
        <taxon>Fungi</taxon>
        <taxon>Dikarya</taxon>
        <taxon>Ascomycota</taxon>
        <taxon>Pezizomycotina</taxon>
        <taxon>Orbiliomycetes</taxon>
        <taxon>Orbiliales</taxon>
        <taxon>Orbiliaceae</taxon>
        <taxon>Orbilia</taxon>
    </lineage>
</organism>
<name>A0A7C8JFK3_ORBOL</name>
<comment type="caution">
    <text evidence="2">The sequence shown here is derived from an EMBL/GenBank/DDBJ whole genome shotgun (WGS) entry which is preliminary data.</text>
</comment>
<evidence type="ECO:0000313" key="3">
    <source>
        <dbReference type="Proteomes" id="UP000480548"/>
    </source>
</evidence>
<dbReference type="Proteomes" id="UP000480548">
    <property type="component" value="Unassembled WGS sequence"/>
</dbReference>
<keyword evidence="1" id="KW-0732">Signal</keyword>
<accession>A0A7C8JFK3</accession>
<gene>
    <name evidence="2" type="ORF">TWF703_002625</name>
</gene>
<feature type="signal peptide" evidence="1">
    <location>
        <begin position="1"/>
        <end position="25"/>
    </location>
</feature>
<dbReference type="AlphaFoldDB" id="A0A7C8JFK3"/>
<proteinExistence type="predicted"/>
<evidence type="ECO:0000313" key="2">
    <source>
        <dbReference type="EMBL" id="KAF3120387.1"/>
    </source>
</evidence>
<reference evidence="2 3" key="1">
    <citation type="submission" date="2019-06" db="EMBL/GenBank/DDBJ databases">
        <authorList>
            <person name="Palmer J.M."/>
        </authorList>
    </citation>
    <scope>NUCLEOTIDE SEQUENCE [LARGE SCALE GENOMIC DNA]</scope>
    <source>
        <strain evidence="2 3">TWF703</strain>
    </source>
</reference>